<evidence type="ECO:0000313" key="8">
    <source>
        <dbReference type="EMBL" id="TWG36494.1"/>
    </source>
</evidence>
<keyword evidence="4 6" id="KW-1133">Transmembrane helix</keyword>
<feature type="transmembrane region" description="Helical" evidence="6">
    <location>
        <begin position="280"/>
        <end position="298"/>
    </location>
</feature>
<sequence>MSHTLPLSAPSPLAPRLSDLALLLVAVVWGTSYGVAKGALVFYPVLGFLAVRFLLTFVVLLPALLRATAPERRDALVAGLPLGGLMLGIFLCETFGLALTQASNAAFLISLCVVFTPFAEWWLLRQRPERAMFGFAAVSLLGAALLSGGYTGQWGWGDALMLAAAVLRAITVCQTTRLTRRRNAPVLALTAVQSGVIGVGCLVLALALPGKLPPLPSLTQASAFWWACIYLVAGCTVFAFVAQNWALRHSSPTRVGLLTSSEPAFGALFAVFWLGEQLSVTGWVGGALIVGAALWTMARRGDAQR</sequence>
<dbReference type="Proteomes" id="UP000321485">
    <property type="component" value="Unassembled WGS sequence"/>
</dbReference>
<evidence type="ECO:0000259" key="7">
    <source>
        <dbReference type="Pfam" id="PF00892"/>
    </source>
</evidence>
<dbReference type="Pfam" id="PF00892">
    <property type="entry name" value="EamA"/>
    <property type="match status" value="2"/>
</dbReference>
<evidence type="ECO:0000256" key="6">
    <source>
        <dbReference type="SAM" id="Phobius"/>
    </source>
</evidence>
<proteinExistence type="predicted"/>
<feature type="transmembrane region" description="Helical" evidence="6">
    <location>
        <begin position="77"/>
        <end position="99"/>
    </location>
</feature>
<evidence type="ECO:0000256" key="2">
    <source>
        <dbReference type="ARBA" id="ARBA00022475"/>
    </source>
</evidence>
<reference evidence="8 9" key="1">
    <citation type="journal article" date="2015" name="Stand. Genomic Sci.">
        <title>Genomic Encyclopedia of Bacterial and Archaeal Type Strains, Phase III: the genomes of soil and plant-associated and newly described type strains.</title>
        <authorList>
            <person name="Whitman W.B."/>
            <person name="Woyke T."/>
            <person name="Klenk H.P."/>
            <person name="Zhou Y."/>
            <person name="Lilburn T.G."/>
            <person name="Beck B.J."/>
            <person name="De Vos P."/>
            <person name="Vandamme P."/>
            <person name="Eisen J.A."/>
            <person name="Garrity G."/>
            <person name="Hugenholtz P."/>
            <person name="Kyrpides N.C."/>
        </authorList>
    </citation>
    <scope>NUCLEOTIDE SEQUENCE [LARGE SCALE GENOMIC DNA]</scope>
    <source>
        <strain evidence="8 9">DSM 64</strain>
    </source>
</reference>
<dbReference type="SUPFAM" id="SSF103481">
    <property type="entry name" value="Multidrug resistance efflux transporter EmrE"/>
    <property type="match status" value="2"/>
</dbReference>
<comment type="subcellular location">
    <subcellularLocation>
        <location evidence="1">Cell membrane</location>
        <topology evidence="1">Multi-pass membrane protein</topology>
    </subcellularLocation>
</comment>
<dbReference type="EMBL" id="VJWE01000014">
    <property type="protein sequence ID" value="TWG36494.1"/>
    <property type="molecule type" value="Genomic_DNA"/>
</dbReference>
<organism evidence="8 9">
    <name type="scientific">Acidovorax delafieldii</name>
    <name type="common">Pseudomonas delafieldii</name>
    <dbReference type="NCBI Taxonomy" id="47920"/>
    <lineage>
        <taxon>Bacteria</taxon>
        <taxon>Pseudomonadati</taxon>
        <taxon>Pseudomonadota</taxon>
        <taxon>Betaproteobacteria</taxon>
        <taxon>Burkholderiales</taxon>
        <taxon>Comamonadaceae</taxon>
        <taxon>Acidovorax</taxon>
    </lineage>
</organism>
<feature type="transmembrane region" description="Helical" evidence="6">
    <location>
        <begin position="42"/>
        <end position="65"/>
    </location>
</feature>
<keyword evidence="2" id="KW-1003">Cell membrane</keyword>
<dbReference type="PANTHER" id="PTHR42920:SF5">
    <property type="entry name" value="EAMA DOMAIN-CONTAINING PROTEIN"/>
    <property type="match status" value="1"/>
</dbReference>
<evidence type="ECO:0000256" key="4">
    <source>
        <dbReference type="ARBA" id="ARBA00022989"/>
    </source>
</evidence>
<dbReference type="PANTHER" id="PTHR42920">
    <property type="entry name" value="OS03G0707200 PROTEIN-RELATED"/>
    <property type="match status" value="1"/>
</dbReference>
<dbReference type="GeneID" id="51111932"/>
<protein>
    <submittedName>
        <fullName evidence="8">Drug/metabolite transporter (DMT)-like permease</fullName>
    </submittedName>
</protein>
<dbReference type="InterPro" id="IPR000620">
    <property type="entry name" value="EamA_dom"/>
</dbReference>
<evidence type="ECO:0000256" key="5">
    <source>
        <dbReference type="ARBA" id="ARBA00023136"/>
    </source>
</evidence>
<accession>A0A561XK45</accession>
<dbReference type="GO" id="GO:0005886">
    <property type="term" value="C:plasma membrane"/>
    <property type="evidence" value="ECO:0007669"/>
    <property type="project" value="UniProtKB-SubCell"/>
</dbReference>
<dbReference type="AlphaFoldDB" id="A0A561XK45"/>
<feature type="transmembrane region" description="Helical" evidence="6">
    <location>
        <begin position="105"/>
        <end position="124"/>
    </location>
</feature>
<feature type="transmembrane region" description="Helical" evidence="6">
    <location>
        <begin position="223"/>
        <end position="243"/>
    </location>
</feature>
<name>A0A561XK45_ACIDE</name>
<evidence type="ECO:0000256" key="3">
    <source>
        <dbReference type="ARBA" id="ARBA00022692"/>
    </source>
</evidence>
<dbReference type="InterPro" id="IPR051258">
    <property type="entry name" value="Diverse_Substrate_Transporter"/>
</dbReference>
<feature type="transmembrane region" description="Helical" evidence="6">
    <location>
        <begin position="156"/>
        <end position="174"/>
    </location>
</feature>
<evidence type="ECO:0000313" key="9">
    <source>
        <dbReference type="Proteomes" id="UP000321485"/>
    </source>
</evidence>
<feature type="transmembrane region" description="Helical" evidence="6">
    <location>
        <begin position="131"/>
        <end position="150"/>
    </location>
</feature>
<feature type="domain" description="EamA" evidence="7">
    <location>
        <begin position="156"/>
        <end position="296"/>
    </location>
</feature>
<keyword evidence="5 6" id="KW-0472">Membrane</keyword>
<feature type="domain" description="EamA" evidence="7">
    <location>
        <begin position="18"/>
        <end position="147"/>
    </location>
</feature>
<dbReference type="InterPro" id="IPR037185">
    <property type="entry name" value="EmrE-like"/>
</dbReference>
<comment type="caution">
    <text evidence="8">The sequence shown here is derived from an EMBL/GenBank/DDBJ whole genome shotgun (WGS) entry which is preliminary data.</text>
</comment>
<keyword evidence="3 6" id="KW-0812">Transmembrane</keyword>
<feature type="transmembrane region" description="Helical" evidence="6">
    <location>
        <begin position="255"/>
        <end position="274"/>
    </location>
</feature>
<evidence type="ECO:0000256" key="1">
    <source>
        <dbReference type="ARBA" id="ARBA00004651"/>
    </source>
</evidence>
<dbReference type="RefSeq" id="WP_146871369.1">
    <property type="nucleotide sequence ID" value="NZ_VJWE01000014.1"/>
</dbReference>
<gene>
    <name evidence="8" type="ORF">ATF69_2876</name>
</gene>
<feature type="transmembrane region" description="Helical" evidence="6">
    <location>
        <begin position="186"/>
        <end position="208"/>
    </location>
</feature>